<dbReference type="KEGG" id="tav:G4V39_00435"/>
<dbReference type="Proteomes" id="UP000502179">
    <property type="component" value="Chromosome"/>
</dbReference>
<sequence length="297" mass="33837">MPPELDFLMILRILLPVFLFSLVCSSQAAEEILIVYRKDVALYQKIAQTIEGEFGDRIHLLALDSRNKGNQSRLGGITPSLVIALGDLASYNCQALSSRKILLLISNPLIIQEAQKNRDCEVRLFTPPSLVLEKVHQIFPQFKRIGLIYTSRSQIYYKEAERAAQTLGIELISRRAGPEEIIRAVSEVIKECEAFLLLPDPLLLRRAVFENIIRQGFIYKKPIIGPSRSTVRLGALLSVDYDFEFLLSQCRKVLKDYFKTGRLVCPEIPYKVHINEKTLKFMGLKTEVFPEPEIISK</sequence>
<dbReference type="PANTHER" id="PTHR35271:SF1">
    <property type="entry name" value="ABC TRANSPORTER, SUBSTRATE-BINDING LIPOPROTEIN"/>
    <property type="match status" value="1"/>
</dbReference>
<evidence type="ECO:0008006" key="3">
    <source>
        <dbReference type="Google" id="ProtNLM"/>
    </source>
</evidence>
<dbReference type="InterPro" id="IPR007487">
    <property type="entry name" value="ABC_transpt-TYRBP-like"/>
</dbReference>
<gene>
    <name evidence="1" type="ORF">G4V39_00435</name>
</gene>
<protein>
    <recommendedName>
        <fullName evidence="3">ABC transporter substrate-binding protein</fullName>
    </recommendedName>
</protein>
<dbReference type="Pfam" id="PF04392">
    <property type="entry name" value="ABC_sub_bind"/>
    <property type="match status" value="1"/>
</dbReference>
<name>A0A6G7PT19_9BACT</name>
<reference evidence="1 2" key="1">
    <citation type="submission" date="2020-02" db="EMBL/GenBank/DDBJ databases">
        <title>Genome analysis of Thermosulfuriphilus ammonigenes ST65T, an anaerobic thermophilic chemolithoautotrophic bacterium isolated from a deep-sea hydrothermal vent.</title>
        <authorList>
            <person name="Slobodkina G."/>
            <person name="Allioux M."/>
            <person name="Merkel A."/>
            <person name="Alain K."/>
            <person name="Jebbar M."/>
            <person name="Slobodkin A."/>
        </authorList>
    </citation>
    <scope>NUCLEOTIDE SEQUENCE [LARGE SCALE GENOMIC DNA]</scope>
    <source>
        <strain evidence="1 2">ST65</strain>
    </source>
</reference>
<keyword evidence="2" id="KW-1185">Reference proteome</keyword>
<dbReference type="EMBL" id="CP048877">
    <property type="protein sequence ID" value="QIJ70825.1"/>
    <property type="molecule type" value="Genomic_DNA"/>
</dbReference>
<dbReference type="RefSeq" id="WP_166031048.1">
    <property type="nucleotide sequence ID" value="NZ_CP048877.1"/>
</dbReference>
<accession>A0A6G7PT19</accession>
<organism evidence="1 2">
    <name type="scientific">Thermosulfuriphilus ammonigenes</name>
    <dbReference type="NCBI Taxonomy" id="1936021"/>
    <lineage>
        <taxon>Bacteria</taxon>
        <taxon>Pseudomonadati</taxon>
        <taxon>Thermodesulfobacteriota</taxon>
        <taxon>Thermodesulfobacteria</taxon>
        <taxon>Thermodesulfobacteriales</taxon>
        <taxon>Thermodesulfobacteriaceae</taxon>
        <taxon>Thermosulfuriphilus</taxon>
    </lineage>
</organism>
<dbReference type="AlphaFoldDB" id="A0A6G7PT19"/>
<dbReference type="Gene3D" id="3.40.50.2300">
    <property type="match status" value="1"/>
</dbReference>
<dbReference type="PANTHER" id="PTHR35271">
    <property type="entry name" value="ABC TRANSPORTER, SUBSTRATE-BINDING LIPOPROTEIN-RELATED"/>
    <property type="match status" value="1"/>
</dbReference>
<evidence type="ECO:0000313" key="2">
    <source>
        <dbReference type="Proteomes" id="UP000502179"/>
    </source>
</evidence>
<proteinExistence type="predicted"/>
<evidence type="ECO:0000313" key="1">
    <source>
        <dbReference type="EMBL" id="QIJ70825.1"/>
    </source>
</evidence>